<accession>A0AC35TV81</accession>
<organism evidence="1 2">
    <name type="scientific">Rhabditophanes sp. KR3021</name>
    <dbReference type="NCBI Taxonomy" id="114890"/>
    <lineage>
        <taxon>Eukaryota</taxon>
        <taxon>Metazoa</taxon>
        <taxon>Ecdysozoa</taxon>
        <taxon>Nematoda</taxon>
        <taxon>Chromadorea</taxon>
        <taxon>Rhabditida</taxon>
        <taxon>Tylenchina</taxon>
        <taxon>Panagrolaimomorpha</taxon>
        <taxon>Strongyloidoidea</taxon>
        <taxon>Alloionematidae</taxon>
        <taxon>Rhabditophanes</taxon>
    </lineage>
</organism>
<sequence>MEGKYKSLDDLIVKERRQVSSFLPVKSKYQDRAIWIKLSEISTKLVKNVLSDFRIPDAASSLQDALLKGESLENYILRKITDLDGGKLNRTGNTKVIVELNSVGKRIYNILQHRDYEFMVGVWIRGEKLASSLDNRVYHNVKGLDACLLNMGNDHVLMMREIYLICGDPRAIEMVCSKLVLGIKKLKSKYVS</sequence>
<evidence type="ECO:0000313" key="1">
    <source>
        <dbReference type="Proteomes" id="UP000095286"/>
    </source>
</evidence>
<evidence type="ECO:0000313" key="2">
    <source>
        <dbReference type="WBParaSite" id="RSKR_0000457000.1"/>
    </source>
</evidence>
<protein>
    <submittedName>
        <fullName evidence="2">DUF2096 domain-containing protein</fullName>
    </submittedName>
</protein>
<dbReference type="Proteomes" id="UP000095286">
    <property type="component" value="Unplaced"/>
</dbReference>
<proteinExistence type="predicted"/>
<name>A0AC35TV81_9BILA</name>
<reference evidence="2" key="1">
    <citation type="submission" date="2016-11" db="UniProtKB">
        <authorList>
            <consortium name="WormBaseParasite"/>
        </authorList>
    </citation>
    <scope>IDENTIFICATION</scope>
    <source>
        <strain evidence="2">KR3021</strain>
    </source>
</reference>
<dbReference type="WBParaSite" id="RSKR_0000457000.1">
    <property type="protein sequence ID" value="RSKR_0000457000.1"/>
    <property type="gene ID" value="RSKR_0000457000"/>
</dbReference>